<dbReference type="SUPFAM" id="SSF111352">
    <property type="entry name" value="Ammonium transporter"/>
    <property type="match status" value="1"/>
</dbReference>
<dbReference type="InterPro" id="IPR024041">
    <property type="entry name" value="NH4_transpt_AmtB-like_dom"/>
</dbReference>
<feature type="transmembrane region" description="Helical" evidence="8">
    <location>
        <begin position="389"/>
        <end position="414"/>
    </location>
</feature>
<dbReference type="NCBIfam" id="TIGR00836">
    <property type="entry name" value="amt"/>
    <property type="match status" value="1"/>
</dbReference>
<gene>
    <name evidence="11" type="primary">LOC100371778</name>
</gene>
<evidence type="ECO:0000256" key="1">
    <source>
        <dbReference type="ARBA" id="ARBA00004141"/>
    </source>
</evidence>
<feature type="transmembrane region" description="Helical" evidence="8">
    <location>
        <begin position="267"/>
        <end position="286"/>
    </location>
</feature>
<keyword evidence="5 8" id="KW-1133">Transmembrane helix</keyword>
<feature type="transmembrane region" description="Helical" evidence="8">
    <location>
        <begin position="347"/>
        <end position="369"/>
    </location>
</feature>
<evidence type="ECO:0000256" key="5">
    <source>
        <dbReference type="ARBA" id="ARBA00022989"/>
    </source>
</evidence>
<feature type="transmembrane region" description="Helical" evidence="8">
    <location>
        <begin position="126"/>
        <end position="149"/>
    </location>
</feature>
<feature type="transmembrane region" description="Helical" evidence="8">
    <location>
        <begin position="83"/>
        <end position="106"/>
    </location>
</feature>
<feature type="transmembrane region" description="Helical" evidence="8">
    <location>
        <begin position="156"/>
        <end position="176"/>
    </location>
</feature>
<dbReference type="Gene3D" id="1.10.3430.10">
    <property type="entry name" value="Ammonium transporter AmtB like domains"/>
    <property type="match status" value="1"/>
</dbReference>
<dbReference type="RefSeq" id="XP_002736982.1">
    <property type="nucleotide sequence ID" value="XM_002736936.1"/>
</dbReference>
<feature type="transmembrane region" description="Helical" evidence="8">
    <location>
        <begin position="42"/>
        <end position="62"/>
    </location>
</feature>
<feature type="transmembrane region" description="Helical" evidence="8">
    <location>
        <begin position="188"/>
        <end position="211"/>
    </location>
</feature>
<keyword evidence="6 8" id="KW-0472">Membrane</keyword>
<feature type="domain" description="Ammonium transporter AmtB-like" evidence="9">
    <location>
        <begin position="44"/>
        <end position="440"/>
    </location>
</feature>
<dbReference type="GeneID" id="100371778"/>
<comment type="similarity">
    <text evidence="2 8">Belongs to the ammonia transporter channel (TC 1.A.11.2) family.</text>
</comment>
<keyword evidence="10" id="KW-1185">Reference proteome</keyword>
<accession>A0ABM0GTF2</accession>
<evidence type="ECO:0000256" key="3">
    <source>
        <dbReference type="ARBA" id="ARBA00022448"/>
    </source>
</evidence>
<dbReference type="InterPro" id="IPR001905">
    <property type="entry name" value="Ammonium_transpt"/>
</dbReference>
<organism evidence="10 11">
    <name type="scientific">Saccoglossus kowalevskii</name>
    <name type="common">Acorn worm</name>
    <dbReference type="NCBI Taxonomy" id="10224"/>
    <lineage>
        <taxon>Eukaryota</taxon>
        <taxon>Metazoa</taxon>
        <taxon>Hemichordata</taxon>
        <taxon>Enteropneusta</taxon>
        <taxon>Harrimaniidae</taxon>
        <taxon>Saccoglossus</taxon>
    </lineage>
</organism>
<dbReference type="Pfam" id="PF00909">
    <property type="entry name" value="Ammonium_transp"/>
    <property type="match status" value="1"/>
</dbReference>
<evidence type="ECO:0000256" key="7">
    <source>
        <dbReference type="ARBA" id="ARBA00023177"/>
    </source>
</evidence>
<keyword evidence="7 8" id="KW-0924">Ammonia transport</keyword>
<protein>
    <recommendedName>
        <fullName evidence="8">Ammonium transporter</fullName>
    </recommendedName>
</protein>
<evidence type="ECO:0000313" key="10">
    <source>
        <dbReference type="Proteomes" id="UP000694865"/>
    </source>
</evidence>
<evidence type="ECO:0000256" key="2">
    <source>
        <dbReference type="ARBA" id="ARBA00005887"/>
    </source>
</evidence>
<feature type="transmembrane region" description="Helical" evidence="8">
    <location>
        <begin position="232"/>
        <end position="255"/>
    </location>
</feature>
<dbReference type="InterPro" id="IPR029020">
    <property type="entry name" value="Ammonium/urea_transptr"/>
</dbReference>
<name>A0ABM0GTF2_SACKO</name>
<dbReference type="Proteomes" id="UP000694865">
    <property type="component" value="Unplaced"/>
</dbReference>
<evidence type="ECO:0000256" key="8">
    <source>
        <dbReference type="RuleBase" id="RU362002"/>
    </source>
</evidence>
<evidence type="ECO:0000259" key="9">
    <source>
        <dbReference type="Pfam" id="PF00909"/>
    </source>
</evidence>
<keyword evidence="3 8" id="KW-0813">Transport</keyword>
<evidence type="ECO:0000256" key="6">
    <source>
        <dbReference type="ARBA" id="ARBA00023136"/>
    </source>
</evidence>
<evidence type="ECO:0000256" key="4">
    <source>
        <dbReference type="ARBA" id="ARBA00022692"/>
    </source>
</evidence>
<sequence length="505" mass="55067">MANVTLTEEAETNDTSTIDNDNVTLARAIYRHDFAGQGWDDATWILTSAFIIFTMQSGFGLLESGSVSRKNEVNIMVKNAIDVLFGGLSYWAFGFGLSFGTSTWSNPFIGIGNFFVNSESDDMGEVFSSFFFHMSFATTTTTIVSGAMAERTKLETYILFSFLNTFIYCVPAHWLWADNGWLKGLGVVDVAGAGGIHLIGGVTGLMATLMLKPRSGRFEESKELTAMGSPTNALFGMFMLWWGWLGFNCGSTYGITGGKWKLAARSAVNTIVSSVSGGSVGIFLSYTTKKRKLDVNYLINGILGSLVSITAMCALIHPWEGIVIGSIGSVISCLSIDLMVKLKIDDPVGVIPVHALPSMWGLLAVGLFIREDTIENISRYNGLLYGGGWYMFGVQTVAVLTILTWTMVMAFVFLKLLDITFGLRIPLHEELLGLDLVEHSINGSYDKKTSELSGADGRILEVVKTDGGRMYNSNLRKLSRTVTMGLPFEMLNTQSITNVNVTAKP</sequence>
<comment type="subcellular location">
    <subcellularLocation>
        <location evidence="8">Cell membrane</location>
        <topology evidence="8">Multi-pass membrane protein</topology>
    </subcellularLocation>
    <subcellularLocation>
        <location evidence="1">Membrane</location>
        <topology evidence="1">Multi-pass membrane protein</topology>
    </subcellularLocation>
</comment>
<dbReference type="PANTHER" id="PTHR11730">
    <property type="entry name" value="AMMONIUM TRANSPORTER"/>
    <property type="match status" value="1"/>
</dbReference>
<evidence type="ECO:0000313" key="11">
    <source>
        <dbReference type="RefSeq" id="XP_002736982.1"/>
    </source>
</evidence>
<proteinExistence type="inferred from homology"/>
<keyword evidence="4 8" id="KW-0812">Transmembrane</keyword>
<feature type="transmembrane region" description="Helical" evidence="8">
    <location>
        <begin position="298"/>
        <end position="317"/>
    </location>
</feature>
<reference evidence="11" key="1">
    <citation type="submission" date="2025-08" db="UniProtKB">
        <authorList>
            <consortium name="RefSeq"/>
        </authorList>
    </citation>
    <scope>IDENTIFICATION</scope>
    <source>
        <tissue evidence="11">Testes</tissue>
    </source>
</reference>
<dbReference type="PANTHER" id="PTHR11730:SF58">
    <property type="entry name" value="AMMONIUM TRANSPORTER"/>
    <property type="match status" value="1"/>
</dbReference>